<dbReference type="InterPro" id="IPR003333">
    <property type="entry name" value="CMAS"/>
</dbReference>
<dbReference type="InterPro" id="IPR029063">
    <property type="entry name" value="SAM-dependent_MTases_sf"/>
</dbReference>
<dbReference type="PANTHER" id="PTHR43667:SF2">
    <property type="entry name" value="FATTY ACID C-METHYL TRANSFERASE"/>
    <property type="match status" value="1"/>
</dbReference>
<gene>
    <name evidence="6" type="primary">cfa</name>
    <name evidence="6" type="ORF">GCM10010124_39420</name>
</gene>
<protein>
    <submittedName>
        <fullName evidence="6">Cyclopropane-fatty-acyl-phospholipid synthase</fullName>
    </submittedName>
</protein>
<evidence type="ECO:0000313" key="7">
    <source>
        <dbReference type="Proteomes" id="UP000662200"/>
    </source>
</evidence>
<dbReference type="PANTHER" id="PTHR43667">
    <property type="entry name" value="CYCLOPROPANE-FATTY-ACYL-PHOSPHOLIPID SYNTHASE"/>
    <property type="match status" value="1"/>
</dbReference>
<evidence type="ECO:0000256" key="4">
    <source>
        <dbReference type="ARBA" id="ARBA00022691"/>
    </source>
</evidence>
<sequence length="412" mass="45496">MSTANPLGARPALTRPLRLGAGPTRRVVDRMVADLPVRLRYPDGSVAGGGGADAPTIEIVRPRDAFARIASAPKIGIGESYMAGDWYAAEGTDLADVLTPFAARMATLVPRPLVRLRRCVDRRVPRTSRNTVTGARRNIEAHYDLSNALFAEFLDPTLSYSSALFDARAPLAGQDLGAAQERKIEAVLDRAGVRAGSRVLEIGSGWGSLAAAAGRRGARVTSVTISPAQHGLARRRVAEAGLADRVDIRLQDYRQVEGRYDAVVSVEMIEAVGIEYWPTYFDIIDRRLAPGGRVVLQAILMAHDRLQASCRSHSWIQKYIFPGGVIPSLTAIEATLRQHTALGLTARHHFGPHYAETLRRWRYRFLARWPQVTALGFDERFRRMWEFYLAYSEAGFAVGYLDVAHLELARVR</sequence>
<evidence type="ECO:0000256" key="2">
    <source>
        <dbReference type="ARBA" id="ARBA00022603"/>
    </source>
</evidence>
<dbReference type="RefSeq" id="WP_189115860.1">
    <property type="nucleotide sequence ID" value="NZ_BMQC01000023.1"/>
</dbReference>
<organism evidence="6 7">
    <name type="scientific">Pilimelia terevasa</name>
    <dbReference type="NCBI Taxonomy" id="53372"/>
    <lineage>
        <taxon>Bacteria</taxon>
        <taxon>Bacillati</taxon>
        <taxon>Actinomycetota</taxon>
        <taxon>Actinomycetes</taxon>
        <taxon>Micromonosporales</taxon>
        <taxon>Micromonosporaceae</taxon>
        <taxon>Pilimelia</taxon>
    </lineage>
</organism>
<dbReference type="AlphaFoldDB" id="A0A8J3FKR7"/>
<comment type="similarity">
    <text evidence="1">Belongs to the CFA/CMAS family.</text>
</comment>
<keyword evidence="5" id="KW-0443">Lipid metabolism</keyword>
<dbReference type="InterPro" id="IPR050723">
    <property type="entry name" value="CFA/CMAS"/>
</dbReference>
<dbReference type="CDD" id="cd02440">
    <property type="entry name" value="AdoMet_MTases"/>
    <property type="match status" value="1"/>
</dbReference>
<dbReference type="EMBL" id="BMQC01000023">
    <property type="protein sequence ID" value="GGK42693.1"/>
    <property type="molecule type" value="Genomic_DNA"/>
</dbReference>
<dbReference type="GO" id="GO:0008610">
    <property type="term" value="P:lipid biosynthetic process"/>
    <property type="evidence" value="ECO:0007669"/>
    <property type="project" value="InterPro"/>
</dbReference>
<dbReference type="SUPFAM" id="SSF53335">
    <property type="entry name" value="S-adenosyl-L-methionine-dependent methyltransferases"/>
    <property type="match status" value="1"/>
</dbReference>
<evidence type="ECO:0000313" key="6">
    <source>
        <dbReference type="EMBL" id="GGK42693.1"/>
    </source>
</evidence>
<dbReference type="Pfam" id="PF02353">
    <property type="entry name" value="CMAS"/>
    <property type="match status" value="1"/>
</dbReference>
<name>A0A8J3FKR7_9ACTN</name>
<proteinExistence type="inferred from homology"/>
<keyword evidence="4" id="KW-0949">S-adenosyl-L-methionine</keyword>
<evidence type="ECO:0000256" key="1">
    <source>
        <dbReference type="ARBA" id="ARBA00010815"/>
    </source>
</evidence>
<keyword evidence="7" id="KW-1185">Reference proteome</keyword>
<dbReference type="Proteomes" id="UP000662200">
    <property type="component" value="Unassembled WGS sequence"/>
</dbReference>
<dbReference type="Gene3D" id="3.40.50.150">
    <property type="entry name" value="Vaccinia Virus protein VP39"/>
    <property type="match status" value="1"/>
</dbReference>
<comment type="caution">
    <text evidence="6">The sequence shown here is derived from an EMBL/GenBank/DDBJ whole genome shotgun (WGS) entry which is preliminary data.</text>
</comment>
<reference evidence="6" key="2">
    <citation type="submission" date="2020-09" db="EMBL/GenBank/DDBJ databases">
        <authorList>
            <person name="Sun Q."/>
            <person name="Ohkuma M."/>
        </authorList>
    </citation>
    <scope>NUCLEOTIDE SEQUENCE</scope>
    <source>
        <strain evidence="6">JCM 3091</strain>
    </source>
</reference>
<dbReference type="GO" id="GO:0032259">
    <property type="term" value="P:methylation"/>
    <property type="evidence" value="ECO:0007669"/>
    <property type="project" value="UniProtKB-KW"/>
</dbReference>
<accession>A0A8J3FKR7</accession>
<dbReference type="PIRSF" id="PIRSF003085">
    <property type="entry name" value="CMAS"/>
    <property type="match status" value="1"/>
</dbReference>
<evidence type="ECO:0000256" key="3">
    <source>
        <dbReference type="ARBA" id="ARBA00022679"/>
    </source>
</evidence>
<dbReference type="GO" id="GO:0008168">
    <property type="term" value="F:methyltransferase activity"/>
    <property type="evidence" value="ECO:0007669"/>
    <property type="project" value="UniProtKB-KW"/>
</dbReference>
<reference evidence="6" key="1">
    <citation type="journal article" date="2014" name="Int. J. Syst. Evol. Microbiol.">
        <title>Complete genome sequence of Corynebacterium casei LMG S-19264T (=DSM 44701T), isolated from a smear-ripened cheese.</title>
        <authorList>
            <consortium name="US DOE Joint Genome Institute (JGI-PGF)"/>
            <person name="Walter F."/>
            <person name="Albersmeier A."/>
            <person name="Kalinowski J."/>
            <person name="Ruckert C."/>
        </authorList>
    </citation>
    <scope>NUCLEOTIDE SEQUENCE</scope>
    <source>
        <strain evidence="6">JCM 3091</strain>
    </source>
</reference>
<evidence type="ECO:0000256" key="5">
    <source>
        <dbReference type="ARBA" id="ARBA00023098"/>
    </source>
</evidence>
<keyword evidence="2" id="KW-0489">Methyltransferase</keyword>
<keyword evidence="3" id="KW-0808">Transferase</keyword>